<dbReference type="KEGG" id="psuu:Psuf_048710"/>
<dbReference type="RefSeq" id="WP_173159041.1">
    <property type="nucleotide sequence ID" value="NZ_AP022871.1"/>
</dbReference>
<evidence type="ECO:0000256" key="1">
    <source>
        <dbReference type="PIRNR" id="PIRNR021497"/>
    </source>
</evidence>
<dbReference type="Proteomes" id="UP000503011">
    <property type="component" value="Chromosome"/>
</dbReference>
<dbReference type="InterPro" id="IPR027417">
    <property type="entry name" value="P-loop_NTPase"/>
</dbReference>
<dbReference type="SUPFAM" id="SSF52540">
    <property type="entry name" value="P-loop containing nucleoside triphosphate hydrolases"/>
    <property type="match status" value="1"/>
</dbReference>
<comment type="function">
    <text evidence="1">Catalyzes the sulfuryl group transfer from 3'-phosphoadenosine-5'-phosphosulfate (PAPS) to trehalose, leading to trehalose-2-sulfate (T2S).</text>
</comment>
<protein>
    <recommendedName>
        <fullName evidence="1">Trehalose 2-sulfotransferase</fullName>
    </recommendedName>
</protein>
<comment type="catalytic activity">
    <reaction evidence="1">
        <text>alpha,alpha-trehalose + 3'-phosphoadenylyl sulfate = 2-O-sulfo-alpha,alpha-trehalose + adenosine 3',5'-bisphosphate + H(+)</text>
        <dbReference type="Rhea" id="RHEA:41608"/>
        <dbReference type="ChEBI" id="CHEBI:15378"/>
        <dbReference type="ChEBI" id="CHEBI:16551"/>
        <dbReference type="ChEBI" id="CHEBI:58339"/>
        <dbReference type="ChEBI" id="CHEBI:58343"/>
        <dbReference type="ChEBI" id="CHEBI:60091"/>
        <dbReference type="EC" id="2.8.2.37"/>
    </reaction>
</comment>
<dbReference type="Gene3D" id="3.40.50.300">
    <property type="entry name" value="P-loop containing nucleotide triphosphate hydrolases"/>
    <property type="match status" value="1"/>
</dbReference>
<dbReference type="AlphaFoldDB" id="A0A6F8YNV0"/>
<evidence type="ECO:0000313" key="3">
    <source>
        <dbReference type="EMBL" id="BCB87558.1"/>
    </source>
</evidence>
<dbReference type="PIRSF" id="PIRSF021497">
    <property type="entry name" value="Sulphotransferase_Stf0"/>
    <property type="match status" value="1"/>
</dbReference>
<keyword evidence="4" id="KW-1185">Reference proteome</keyword>
<accession>A0A6F8YNV0</accession>
<keyword evidence="1" id="KW-0119">Carbohydrate metabolism</keyword>
<reference evidence="3 4" key="1">
    <citation type="submission" date="2020-03" db="EMBL/GenBank/DDBJ databases">
        <title>Whole genome shotgun sequence of Phytohabitans suffuscus NBRC 105367.</title>
        <authorList>
            <person name="Komaki H."/>
            <person name="Tamura T."/>
        </authorList>
    </citation>
    <scope>NUCLEOTIDE SEQUENCE [LARGE SCALE GENOMIC DNA]</scope>
    <source>
        <strain evidence="3 4">NBRC 105367</strain>
    </source>
</reference>
<dbReference type="GO" id="GO:0016740">
    <property type="term" value="F:transferase activity"/>
    <property type="evidence" value="ECO:0007669"/>
    <property type="project" value="UniProtKB-UniRule"/>
</dbReference>
<dbReference type="InterPro" id="IPR024628">
    <property type="entry name" value="Sulfotransferase_Stf0_dom"/>
</dbReference>
<reference evidence="3 4" key="2">
    <citation type="submission" date="2020-03" db="EMBL/GenBank/DDBJ databases">
        <authorList>
            <person name="Ichikawa N."/>
            <person name="Kimura A."/>
            <person name="Kitahashi Y."/>
            <person name="Uohara A."/>
        </authorList>
    </citation>
    <scope>NUCLEOTIDE SEQUENCE [LARGE SCALE GENOMIC DNA]</scope>
    <source>
        <strain evidence="3 4">NBRC 105367</strain>
    </source>
</reference>
<feature type="domain" description="Sulphotransferase Stf0" evidence="2">
    <location>
        <begin position="9"/>
        <end position="246"/>
    </location>
</feature>
<organism evidence="3 4">
    <name type="scientific">Phytohabitans suffuscus</name>
    <dbReference type="NCBI Taxonomy" id="624315"/>
    <lineage>
        <taxon>Bacteria</taxon>
        <taxon>Bacillati</taxon>
        <taxon>Actinomycetota</taxon>
        <taxon>Actinomycetes</taxon>
        <taxon>Micromonosporales</taxon>
        <taxon>Micromonosporaceae</taxon>
    </lineage>
</organism>
<keyword evidence="1" id="KW-0808">Transferase</keyword>
<sequence>MVTGNGVDAYLICGTPRTGSTLLCGLLRDTGIAGRPESYFRLPDERSWADRWHLPRDAHGSFDYRDYVRAAIADGSTSNGVFAARVMWGTLDEMVVKLGAVHPDLRSTGADFDLLTRAFGRLRFVHCWREDTVAQAVSWARAEQTGFWQHGDAALPDREPRFDFEQIHDLVQTVGEHNAAWRSWFATFDVQPHSVRYEDLTTDVDRVTSGILGFLGLDLPAGHAFVPRHRRQADQLNRDWALRYRALLFGAPGPGHEVSGDADRGLRGIP</sequence>
<comment type="pathway">
    <text evidence="1">Glycolipid metabolism.</text>
</comment>
<dbReference type="Pfam" id="PF09037">
    <property type="entry name" value="Sulphotransf"/>
    <property type="match status" value="1"/>
</dbReference>
<dbReference type="InterPro" id="IPR015124">
    <property type="entry name" value="Stf0"/>
</dbReference>
<dbReference type="EMBL" id="AP022871">
    <property type="protein sequence ID" value="BCB87558.1"/>
    <property type="molecule type" value="Genomic_DNA"/>
</dbReference>
<name>A0A6F8YNV0_9ACTN</name>
<gene>
    <name evidence="3" type="ORF">Psuf_048710</name>
</gene>
<evidence type="ECO:0000313" key="4">
    <source>
        <dbReference type="Proteomes" id="UP000503011"/>
    </source>
</evidence>
<comment type="similarity">
    <text evidence="1">Belongs to the Stf0 sulfotransferase family.</text>
</comment>
<proteinExistence type="inferred from homology"/>
<evidence type="ECO:0000259" key="2">
    <source>
        <dbReference type="Pfam" id="PF09037"/>
    </source>
</evidence>